<feature type="domain" description="Phorbol-ester/DAG-type" evidence="3">
    <location>
        <begin position="5"/>
        <end position="45"/>
    </location>
</feature>
<keyword evidence="5" id="KW-1185">Reference proteome</keyword>
<feature type="non-terminal residue" evidence="4">
    <location>
        <position position="67"/>
    </location>
</feature>
<dbReference type="Pfam" id="PF00130">
    <property type="entry name" value="C1_1"/>
    <property type="match status" value="1"/>
</dbReference>
<keyword evidence="2" id="KW-0862">Zinc</keyword>
<proteinExistence type="predicted"/>
<keyword evidence="1" id="KW-0479">Metal-binding</keyword>
<evidence type="ECO:0000259" key="3">
    <source>
        <dbReference type="PROSITE" id="PS50081"/>
    </source>
</evidence>
<dbReference type="Proteomes" id="UP001151699">
    <property type="component" value="Chromosome X"/>
</dbReference>
<evidence type="ECO:0000256" key="1">
    <source>
        <dbReference type="ARBA" id="ARBA00022723"/>
    </source>
</evidence>
<keyword evidence="4" id="KW-0418">Kinase</keyword>
<dbReference type="AlphaFoldDB" id="A0A9Q0RYZ1"/>
<evidence type="ECO:0000313" key="5">
    <source>
        <dbReference type="Proteomes" id="UP001151699"/>
    </source>
</evidence>
<evidence type="ECO:0000313" key="4">
    <source>
        <dbReference type="EMBL" id="KAJ6639360.1"/>
    </source>
</evidence>
<evidence type="ECO:0000256" key="2">
    <source>
        <dbReference type="ARBA" id="ARBA00022833"/>
    </source>
</evidence>
<dbReference type="GO" id="GO:0016301">
    <property type="term" value="F:kinase activity"/>
    <property type="evidence" value="ECO:0007669"/>
    <property type="project" value="UniProtKB-KW"/>
</dbReference>
<dbReference type="EMBL" id="WJQU01000003">
    <property type="protein sequence ID" value="KAJ6639360.1"/>
    <property type="molecule type" value="Genomic_DNA"/>
</dbReference>
<dbReference type="Gene3D" id="3.30.60.20">
    <property type="match status" value="1"/>
</dbReference>
<dbReference type="SUPFAM" id="SSF57889">
    <property type="entry name" value="Cysteine-rich domain"/>
    <property type="match status" value="1"/>
</dbReference>
<comment type="caution">
    <text evidence="4">The sequence shown here is derived from an EMBL/GenBank/DDBJ whole genome shotgun (WGS) entry which is preliminary data.</text>
</comment>
<accession>A0A9Q0RYZ1</accession>
<organism evidence="4 5">
    <name type="scientific">Pseudolycoriella hygida</name>
    <dbReference type="NCBI Taxonomy" id="35572"/>
    <lineage>
        <taxon>Eukaryota</taxon>
        <taxon>Metazoa</taxon>
        <taxon>Ecdysozoa</taxon>
        <taxon>Arthropoda</taxon>
        <taxon>Hexapoda</taxon>
        <taxon>Insecta</taxon>
        <taxon>Pterygota</taxon>
        <taxon>Neoptera</taxon>
        <taxon>Endopterygota</taxon>
        <taxon>Diptera</taxon>
        <taxon>Nematocera</taxon>
        <taxon>Sciaroidea</taxon>
        <taxon>Sciaridae</taxon>
        <taxon>Pseudolycoriella</taxon>
    </lineage>
</organism>
<reference evidence="4" key="1">
    <citation type="submission" date="2022-07" db="EMBL/GenBank/DDBJ databases">
        <authorList>
            <person name="Trinca V."/>
            <person name="Uliana J.V.C."/>
            <person name="Torres T.T."/>
            <person name="Ward R.J."/>
            <person name="Monesi N."/>
        </authorList>
    </citation>
    <scope>NUCLEOTIDE SEQUENCE</scope>
    <source>
        <strain evidence="4">HSMRA1968</strain>
        <tissue evidence="4">Whole embryos</tissue>
    </source>
</reference>
<dbReference type="PRINTS" id="PR00008">
    <property type="entry name" value="DAGPEDOMAIN"/>
</dbReference>
<dbReference type="GO" id="GO:0046872">
    <property type="term" value="F:metal ion binding"/>
    <property type="evidence" value="ECO:0007669"/>
    <property type="project" value="UniProtKB-KW"/>
</dbReference>
<sequence length="67" mass="7643">MADGGHSFGKKTFHKPTYCHHCSDLLWGLIGQGYICEDLNLLLMKVEILLFAAPLRHVNYAKTLQRK</sequence>
<dbReference type="InterPro" id="IPR020454">
    <property type="entry name" value="DAG/PE-bd"/>
</dbReference>
<keyword evidence="4" id="KW-0808">Transferase</keyword>
<gene>
    <name evidence="4" type="primary">inaC</name>
    <name evidence="4" type="ORF">Bhyg_12104</name>
</gene>
<protein>
    <submittedName>
        <fullName evidence="4">Protein kinase C, eye isozyme</fullName>
    </submittedName>
</protein>
<dbReference type="PROSITE" id="PS50081">
    <property type="entry name" value="ZF_DAG_PE_2"/>
    <property type="match status" value="1"/>
</dbReference>
<dbReference type="InterPro" id="IPR046349">
    <property type="entry name" value="C1-like_sf"/>
</dbReference>
<dbReference type="InterPro" id="IPR002219">
    <property type="entry name" value="PKC_DAG/PE"/>
</dbReference>
<name>A0A9Q0RYZ1_9DIPT</name>
<dbReference type="OrthoDB" id="242257at2759"/>